<feature type="region of interest" description="Disordered" evidence="1">
    <location>
        <begin position="1"/>
        <end position="36"/>
    </location>
</feature>
<feature type="region of interest" description="Disordered" evidence="1">
    <location>
        <begin position="51"/>
        <end position="77"/>
    </location>
</feature>
<proteinExistence type="predicted"/>
<gene>
    <name evidence="2" type="ORF">A2973_03160</name>
</gene>
<dbReference type="Proteomes" id="UP000176409">
    <property type="component" value="Unassembled WGS sequence"/>
</dbReference>
<accession>A0A1F6B128</accession>
<evidence type="ECO:0000313" key="2">
    <source>
        <dbReference type="EMBL" id="OGG30267.1"/>
    </source>
</evidence>
<dbReference type="EMBL" id="MFJZ01000027">
    <property type="protein sequence ID" value="OGG30267.1"/>
    <property type="molecule type" value="Genomic_DNA"/>
</dbReference>
<dbReference type="AlphaFoldDB" id="A0A1F6B128"/>
<feature type="compositionally biased region" description="Polar residues" evidence="1">
    <location>
        <begin position="17"/>
        <end position="30"/>
    </location>
</feature>
<sequence>MADSNLGGSAPPAEFLSGSTSQKSARSNARSIHDPNMVRRALKYYLHEALPTSGRASRTNAGQGYNKSGGGISGLPRRLQDVLKVKKLR</sequence>
<evidence type="ECO:0000313" key="3">
    <source>
        <dbReference type="Proteomes" id="UP000176409"/>
    </source>
</evidence>
<evidence type="ECO:0000256" key="1">
    <source>
        <dbReference type="SAM" id="MobiDB-lite"/>
    </source>
</evidence>
<protein>
    <submittedName>
        <fullName evidence="2">Uncharacterized protein</fullName>
    </submittedName>
</protein>
<comment type="caution">
    <text evidence="2">The sequence shown here is derived from an EMBL/GenBank/DDBJ whole genome shotgun (WGS) entry which is preliminary data.</text>
</comment>
<reference evidence="2 3" key="1">
    <citation type="journal article" date="2016" name="Nat. Commun.">
        <title>Thousands of microbial genomes shed light on interconnected biogeochemical processes in an aquifer system.</title>
        <authorList>
            <person name="Anantharaman K."/>
            <person name="Brown C.T."/>
            <person name="Hug L.A."/>
            <person name="Sharon I."/>
            <person name="Castelle C.J."/>
            <person name="Probst A.J."/>
            <person name="Thomas B.C."/>
            <person name="Singh A."/>
            <person name="Wilkins M.J."/>
            <person name="Karaoz U."/>
            <person name="Brodie E.L."/>
            <person name="Williams K.H."/>
            <person name="Hubbard S.S."/>
            <person name="Banfield J.F."/>
        </authorList>
    </citation>
    <scope>NUCLEOTIDE SEQUENCE [LARGE SCALE GENOMIC DNA]</scope>
</reference>
<organism evidence="2 3">
    <name type="scientific">Candidatus Gottesmanbacteria bacterium RIFCSPLOWO2_01_FULL_49_10</name>
    <dbReference type="NCBI Taxonomy" id="1798396"/>
    <lineage>
        <taxon>Bacteria</taxon>
        <taxon>Candidatus Gottesmaniibacteriota</taxon>
    </lineage>
</organism>
<feature type="compositionally biased region" description="Polar residues" evidence="1">
    <location>
        <begin position="54"/>
        <end position="66"/>
    </location>
</feature>
<name>A0A1F6B128_9BACT</name>